<dbReference type="EMBL" id="JACHMF010000001">
    <property type="protein sequence ID" value="MBB4690688.1"/>
    <property type="molecule type" value="Genomic_DNA"/>
</dbReference>
<organism evidence="1 2">
    <name type="scientific">Paractinoplanes abujensis</name>
    <dbReference type="NCBI Taxonomy" id="882441"/>
    <lineage>
        <taxon>Bacteria</taxon>
        <taxon>Bacillati</taxon>
        <taxon>Actinomycetota</taxon>
        <taxon>Actinomycetes</taxon>
        <taxon>Micromonosporales</taxon>
        <taxon>Micromonosporaceae</taxon>
        <taxon>Paractinoplanes</taxon>
    </lineage>
</organism>
<gene>
    <name evidence="1" type="ORF">BKA14_000836</name>
</gene>
<proteinExistence type="predicted"/>
<protein>
    <submittedName>
        <fullName evidence="1">Uncharacterized protein</fullName>
    </submittedName>
</protein>
<sequence>MASTIGLKSSSLDVRGGVGSRGWGRADCKAARIVRRLT</sequence>
<name>A0A7W7CLF9_9ACTN</name>
<accession>A0A7W7CLF9</accession>
<keyword evidence="2" id="KW-1185">Reference proteome</keyword>
<dbReference type="Proteomes" id="UP000542742">
    <property type="component" value="Unassembled WGS sequence"/>
</dbReference>
<evidence type="ECO:0000313" key="1">
    <source>
        <dbReference type="EMBL" id="MBB4690688.1"/>
    </source>
</evidence>
<reference evidence="1 2" key="1">
    <citation type="submission" date="2020-08" db="EMBL/GenBank/DDBJ databases">
        <title>Sequencing the genomes of 1000 actinobacteria strains.</title>
        <authorList>
            <person name="Klenk H.-P."/>
        </authorList>
    </citation>
    <scope>NUCLEOTIDE SEQUENCE [LARGE SCALE GENOMIC DNA]</scope>
    <source>
        <strain evidence="1 2">DSM 45518</strain>
    </source>
</reference>
<dbReference type="AlphaFoldDB" id="A0A7W7CLF9"/>
<comment type="caution">
    <text evidence="1">The sequence shown here is derived from an EMBL/GenBank/DDBJ whole genome shotgun (WGS) entry which is preliminary data.</text>
</comment>
<evidence type="ECO:0000313" key="2">
    <source>
        <dbReference type="Proteomes" id="UP000542742"/>
    </source>
</evidence>